<keyword evidence="1" id="KW-0732">Signal</keyword>
<sequence length="197" mass="21210">MRARGVILALLALPWWQAMVLGQNTGEQIETGQGHLADGSEVSYRIRLMPLNSFPDLPRAVEKTLEQRGCLIPQTYEARQLENVIHGSFEKQGTSDWAVLCSTNGTTALLVFFASQPGVAIMLRRQPDAQWLGSESVGEYGSAWGIAVAPASQVTAAMGRGAALADHDGIADTNVERSNAVHYFHEGKWTASNSAGS</sequence>
<dbReference type="OrthoDB" id="119753at2"/>
<evidence type="ECO:0000313" key="3">
    <source>
        <dbReference type="Proteomes" id="UP000290253"/>
    </source>
</evidence>
<name>A0A4Q1SH37_9BACT</name>
<protein>
    <submittedName>
        <fullName evidence="2">Uncharacterized protein</fullName>
    </submittedName>
</protein>
<proteinExistence type="predicted"/>
<gene>
    <name evidence="2" type="ORF">ESZ00_01460</name>
</gene>
<comment type="caution">
    <text evidence="2">The sequence shown here is derived from an EMBL/GenBank/DDBJ whole genome shotgun (WGS) entry which is preliminary data.</text>
</comment>
<reference evidence="2 3" key="1">
    <citation type="journal article" date="2016" name="Int. J. Syst. Evol. Microbiol.">
        <title>Acidipila dinghuensis sp. nov., an acidobacterium isolated from forest soil.</title>
        <authorList>
            <person name="Jiang Y.W."/>
            <person name="Wang J."/>
            <person name="Chen M.H."/>
            <person name="Lv Y.Y."/>
            <person name="Qiu L.H."/>
        </authorList>
    </citation>
    <scope>NUCLEOTIDE SEQUENCE [LARGE SCALE GENOMIC DNA]</scope>
    <source>
        <strain evidence="2 3">DHOF10</strain>
    </source>
</reference>
<dbReference type="Proteomes" id="UP000290253">
    <property type="component" value="Unassembled WGS sequence"/>
</dbReference>
<dbReference type="RefSeq" id="WP_129206393.1">
    <property type="nucleotide sequence ID" value="NZ_BMGU01000001.1"/>
</dbReference>
<evidence type="ECO:0000256" key="1">
    <source>
        <dbReference type="SAM" id="SignalP"/>
    </source>
</evidence>
<evidence type="ECO:0000313" key="2">
    <source>
        <dbReference type="EMBL" id="RXS96643.1"/>
    </source>
</evidence>
<accession>A0A4Q1SH37</accession>
<feature type="chain" id="PRO_5020545622" evidence="1">
    <location>
        <begin position="19"/>
        <end position="197"/>
    </location>
</feature>
<dbReference type="EMBL" id="SDMK01000001">
    <property type="protein sequence ID" value="RXS96643.1"/>
    <property type="molecule type" value="Genomic_DNA"/>
</dbReference>
<dbReference type="AlphaFoldDB" id="A0A4Q1SH37"/>
<organism evidence="2 3">
    <name type="scientific">Silvibacterium dinghuense</name>
    <dbReference type="NCBI Taxonomy" id="1560006"/>
    <lineage>
        <taxon>Bacteria</taxon>
        <taxon>Pseudomonadati</taxon>
        <taxon>Acidobacteriota</taxon>
        <taxon>Terriglobia</taxon>
        <taxon>Terriglobales</taxon>
        <taxon>Acidobacteriaceae</taxon>
        <taxon>Silvibacterium</taxon>
    </lineage>
</organism>
<feature type="signal peptide" evidence="1">
    <location>
        <begin position="1"/>
        <end position="18"/>
    </location>
</feature>
<keyword evidence="3" id="KW-1185">Reference proteome</keyword>